<evidence type="ECO:0000313" key="3">
    <source>
        <dbReference type="EMBL" id="OXA95293.1"/>
    </source>
</evidence>
<evidence type="ECO:0000259" key="2">
    <source>
        <dbReference type="Pfam" id="PF00144"/>
    </source>
</evidence>
<dbReference type="PANTHER" id="PTHR46825:SF9">
    <property type="entry name" value="BETA-LACTAMASE-RELATED DOMAIN-CONTAINING PROTEIN"/>
    <property type="match status" value="1"/>
</dbReference>
<dbReference type="InterPro" id="IPR012338">
    <property type="entry name" value="Beta-lactam/transpept-like"/>
</dbReference>
<dbReference type="SUPFAM" id="SSF48452">
    <property type="entry name" value="TPR-like"/>
    <property type="match status" value="1"/>
</dbReference>
<keyword evidence="1" id="KW-0802">TPR repeat</keyword>
<evidence type="ECO:0000256" key="1">
    <source>
        <dbReference type="PROSITE-ProRule" id="PRU00339"/>
    </source>
</evidence>
<dbReference type="InterPro" id="IPR011990">
    <property type="entry name" value="TPR-like_helical_dom_sf"/>
</dbReference>
<name>A0ABX4CIX3_FLAHY</name>
<gene>
    <name evidence="3" type="ORF">B0A62_08265</name>
</gene>
<dbReference type="Pfam" id="PF00144">
    <property type="entry name" value="Beta-lactamase"/>
    <property type="match status" value="1"/>
</dbReference>
<proteinExistence type="predicted"/>
<dbReference type="PROSITE" id="PS50005">
    <property type="entry name" value="TPR"/>
    <property type="match status" value="1"/>
</dbReference>
<evidence type="ECO:0000313" key="4">
    <source>
        <dbReference type="Proteomes" id="UP000198424"/>
    </source>
</evidence>
<sequence>MKQKLLFLITFLSCSILIGQPNNQKKLDSLMRAANETGVFNGNIIVSKEGKIIYLSQLGYTDYTKSKKLCYQSSMPIGSISKEFSSVAILLLKEKGKLKLEDKISDYLTYLPEWANEIQIQHLLQYTSGLPRISKNTDAEYISELKKIKKLEFTPGKGYIYSNANIFLQQEIIKKIISLSYPDFLKQYLFKPYDIAGGSIPKDSTLSLNMAGSFDNDYKETTFIHGGGEMYFTNSDLFYWVKGLHDGKLINQNSLNILSQSFDTNAESSLGNVVIKKGKIQEHSHQGSGNNYESFILYRNEDDIIISMITNNQNFKLPEIAKSILNILDNKPFTVPKKSIYLNIIGKLFDNYDSGITFYNHIKSKEKDKYDFSNETSDLVNTGKYLMRRDKYDDAIKIFTLSATTIDLSNLNKNSNTYTLIGECYLKNKNKEMAKVFYKKALELDSTNKIAEDMLVEISNK</sequence>
<dbReference type="Gene3D" id="1.25.40.10">
    <property type="entry name" value="Tetratricopeptide repeat domain"/>
    <property type="match status" value="1"/>
</dbReference>
<dbReference type="PANTHER" id="PTHR46825">
    <property type="entry name" value="D-ALANYL-D-ALANINE-CARBOXYPEPTIDASE/ENDOPEPTIDASE AMPH"/>
    <property type="match status" value="1"/>
</dbReference>
<dbReference type="InterPro" id="IPR050491">
    <property type="entry name" value="AmpC-like"/>
</dbReference>
<comment type="caution">
    <text evidence="3">The sequence shown here is derived from an EMBL/GenBank/DDBJ whole genome shotgun (WGS) entry which is preliminary data.</text>
</comment>
<keyword evidence="4" id="KW-1185">Reference proteome</keyword>
<dbReference type="SUPFAM" id="SSF56601">
    <property type="entry name" value="beta-lactamase/transpeptidase-like"/>
    <property type="match status" value="1"/>
</dbReference>
<organism evidence="3 4">
    <name type="scientific">Flavobacterium hydatis</name>
    <name type="common">Cytophaga aquatilis</name>
    <dbReference type="NCBI Taxonomy" id="991"/>
    <lineage>
        <taxon>Bacteria</taxon>
        <taxon>Pseudomonadati</taxon>
        <taxon>Bacteroidota</taxon>
        <taxon>Flavobacteriia</taxon>
        <taxon>Flavobacteriales</taxon>
        <taxon>Flavobacteriaceae</taxon>
        <taxon>Flavobacterium</taxon>
    </lineage>
</organism>
<feature type="domain" description="Beta-lactamase-related" evidence="2">
    <location>
        <begin position="28"/>
        <end position="314"/>
    </location>
</feature>
<dbReference type="EMBL" id="MUGY01000007">
    <property type="protein sequence ID" value="OXA95293.1"/>
    <property type="molecule type" value="Genomic_DNA"/>
</dbReference>
<feature type="repeat" description="TPR" evidence="1">
    <location>
        <begin position="415"/>
        <end position="448"/>
    </location>
</feature>
<reference evidence="3 4" key="1">
    <citation type="submission" date="2016-11" db="EMBL/GenBank/DDBJ databases">
        <title>Whole genomes of Flavobacteriaceae.</title>
        <authorList>
            <person name="Stine C."/>
            <person name="Li C."/>
            <person name="Tadesse D."/>
        </authorList>
    </citation>
    <scope>NUCLEOTIDE SEQUENCE [LARGE SCALE GENOMIC DNA]</scope>
    <source>
        <strain evidence="3 4">ATCC 29551</strain>
    </source>
</reference>
<dbReference type="SMART" id="SM00028">
    <property type="entry name" value="TPR"/>
    <property type="match status" value="1"/>
</dbReference>
<accession>A0ABX4CIX3</accession>
<dbReference type="Gene3D" id="3.40.710.10">
    <property type="entry name" value="DD-peptidase/beta-lactamase superfamily"/>
    <property type="match status" value="1"/>
</dbReference>
<dbReference type="Proteomes" id="UP000198424">
    <property type="component" value="Unassembled WGS sequence"/>
</dbReference>
<dbReference type="InterPro" id="IPR019734">
    <property type="entry name" value="TPR_rpt"/>
</dbReference>
<dbReference type="RefSeq" id="WP_051886091.1">
    <property type="nucleotide sequence ID" value="NZ_JBEWQG010000025.1"/>
</dbReference>
<dbReference type="InterPro" id="IPR001466">
    <property type="entry name" value="Beta-lactam-related"/>
</dbReference>
<dbReference type="Pfam" id="PF00515">
    <property type="entry name" value="TPR_1"/>
    <property type="match status" value="1"/>
</dbReference>
<protein>
    <recommendedName>
        <fullName evidence="2">Beta-lactamase-related domain-containing protein</fullName>
    </recommendedName>
</protein>